<gene>
    <name evidence="2" type="ORF">GIS02_05955</name>
</gene>
<dbReference type="AlphaFoldDB" id="A0A848DBP9"/>
<organism evidence="2 3">
    <name type="scientific">Candidatus Ethanoperedens thermophilum</name>
    <dbReference type="NCBI Taxonomy" id="2766897"/>
    <lineage>
        <taxon>Archaea</taxon>
        <taxon>Methanobacteriati</taxon>
        <taxon>Methanobacteriota</taxon>
        <taxon>Stenosarchaea group</taxon>
        <taxon>Methanomicrobia</taxon>
        <taxon>Methanosarcinales</taxon>
        <taxon>Methanosarcinales incertae sedis</taxon>
        <taxon>GOM Arc I cluster</taxon>
        <taxon>Candidatus Ethanoperedens</taxon>
    </lineage>
</organism>
<dbReference type="EMBL" id="WNEG01000101">
    <property type="protein sequence ID" value="NMG83727.1"/>
    <property type="molecule type" value="Genomic_DNA"/>
</dbReference>
<proteinExistence type="predicted"/>
<reference evidence="2" key="1">
    <citation type="journal article" date="2020" name="MBio">
        <title>'Candidatus Ethanoperedens,' a Thermophilic Genus of Archaea Mediating the Anaerobic Oxidation of Ethane.</title>
        <authorList>
            <person name="Hahn C.J."/>
            <person name="Laso-Perez R."/>
            <person name="Vulcano F."/>
            <person name="Vaziourakis K.M."/>
            <person name="Stokke R."/>
            <person name="Steen I.H."/>
            <person name="Teske A."/>
            <person name="Boetius A."/>
            <person name="Liebeke M."/>
            <person name="Amann R."/>
            <person name="Knittel K."/>
            <person name="Wegener G."/>
        </authorList>
    </citation>
    <scope>NUCLEOTIDE SEQUENCE</scope>
    <source>
        <strain evidence="2">GoM-Arc1-LC-WB58</strain>
    </source>
</reference>
<evidence type="ECO:0000313" key="3">
    <source>
        <dbReference type="Proteomes" id="UP000606580"/>
    </source>
</evidence>
<sequence length="63" mass="7523">MSQDMVLVNREKIRAIIEEIEYRLDELEILTEPQFMKEVKKRAEDVERGIEGLSEEEILDMLK</sequence>
<protein>
    <submittedName>
        <fullName evidence="2">Uncharacterized protein</fullName>
    </submittedName>
</protein>
<comment type="caution">
    <text evidence="2">The sequence shown here is derived from an EMBL/GenBank/DDBJ whole genome shotgun (WGS) entry which is preliminary data.</text>
</comment>
<name>A0A848DBP9_9EURY</name>
<keyword evidence="1" id="KW-0175">Coiled coil</keyword>
<accession>A0A848DBP9</accession>
<feature type="coiled-coil region" evidence="1">
    <location>
        <begin position="10"/>
        <end position="56"/>
    </location>
</feature>
<evidence type="ECO:0000313" key="2">
    <source>
        <dbReference type="EMBL" id="NMG83727.1"/>
    </source>
</evidence>
<evidence type="ECO:0000256" key="1">
    <source>
        <dbReference type="SAM" id="Coils"/>
    </source>
</evidence>
<dbReference type="Proteomes" id="UP000606580">
    <property type="component" value="Unassembled WGS sequence"/>
</dbReference>